<proteinExistence type="predicted"/>
<name>A0A0X3NSM3_SCHSO</name>
<dbReference type="EMBL" id="GEEE01020630">
    <property type="protein sequence ID" value="JAP42595.1"/>
    <property type="molecule type" value="Transcribed_RNA"/>
</dbReference>
<evidence type="ECO:0008006" key="3">
    <source>
        <dbReference type="Google" id="ProtNLM"/>
    </source>
</evidence>
<organism evidence="2">
    <name type="scientific">Schistocephalus solidus</name>
    <name type="common">Tapeworm</name>
    <dbReference type="NCBI Taxonomy" id="70667"/>
    <lineage>
        <taxon>Eukaryota</taxon>
        <taxon>Metazoa</taxon>
        <taxon>Spiralia</taxon>
        <taxon>Lophotrochozoa</taxon>
        <taxon>Platyhelminthes</taxon>
        <taxon>Cestoda</taxon>
        <taxon>Eucestoda</taxon>
        <taxon>Diphyllobothriidea</taxon>
        <taxon>Diphyllobothriidae</taxon>
        <taxon>Schistocephalus</taxon>
    </lineage>
</organism>
<feature type="chain" id="PRO_5007050706" description="Secreted protein" evidence="1">
    <location>
        <begin position="31"/>
        <end position="138"/>
    </location>
</feature>
<keyword evidence="1" id="KW-0732">Signal</keyword>
<evidence type="ECO:0000256" key="1">
    <source>
        <dbReference type="SAM" id="SignalP"/>
    </source>
</evidence>
<gene>
    <name evidence="2" type="ORF">TR121608</name>
</gene>
<reference evidence="2" key="1">
    <citation type="submission" date="2016-01" db="EMBL/GenBank/DDBJ databases">
        <title>Reference transcriptome for the parasite Schistocephalus solidus: insights into the molecular evolution of parasitism.</title>
        <authorList>
            <person name="Hebert F.O."/>
            <person name="Grambauer S."/>
            <person name="Barber I."/>
            <person name="Landry C.R."/>
            <person name="Aubin-Horth N."/>
        </authorList>
    </citation>
    <scope>NUCLEOTIDE SEQUENCE</scope>
</reference>
<dbReference type="AlphaFoldDB" id="A0A0X3NSM3"/>
<feature type="non-terminal residue" evidence="2">
    <location>
        <position position="1"/>
    </location>
</feature>
<accession>A0A0X3NSM3</accession>
<evidence type="ECO:0000313" key="2">
    <source>
        <dbReference type="EMBL" id="JAP42595.1"/>
    </source>
</evidence>
<sequence>FKSSPSELRFVKMHLLWILMEFLLISQVSAAPTVDVQSEAGCILSCSNEYGQCLTKANGLWHEYQHNRARIQAIVRRCCLYNEKNPAAKESDSFAACVRLRCGAMLYGCQIKKVHEGFMSPEEIFHLKEKQNKTQTVL</sequence>
<feature type="signal peptide" evidence="1">
    <location>
        <begin position="1"/>
        <end position="30"/>
    </location>
</feature>
<protein>
    <recommendedName>
        <fullName evidence="3">Secreted protein</fullName>
    </recommendedName>
</protein>